<evidence type="ECO:0000256" key="1">
    <source>
        <dbReference type="SAM" id="MobiDB-lite"/>
    </source>
</evidence>
<dbReference type="PANTHER" id="PTHR39176">
    <property type="entry name" value="PERIPLASMIC PROTEIN-RELATED"/>
    <property type="match status" value="1"/>
</dbReference>
<feature type="domain" description="Lysozyme inhibitor LprI-like N-terminal" evidence="3">
    <location>
        <begin position="112"/>
        <end position="200"/>
    </location>
</feature>
<evidence type="ECO:0000313" key="4">
    <source>
        <dbReference type="EMBL" id="MFC4403856.1"/>
    </source>
</evidence>
<feature type="region of interest" description="Disordered" evidence="1">
    <location>
        <begin position="31"/>
        <end position="88"/>
    </location>
</feature>
<dbReference type="InterPro" id="IPR009739">
    <property type="entry name" value="LprI-like_N"/>
</dbReference>
<feature type="chain" id="PRO_5046871067" evidence="2">
    <location>
        <begin position="24"/>
        <end position="206"/>
    </location>
</feature>
<dbReference type="PANTHER" id="PTHR39176:SF1">
    <property type="entry name" value="PERIPLASMIC PROTEIN"/>
    <property type="match status" value="1"/>
</dbReference>
<evidence type="ECO:0000313" key="5">
    <source>
        <dbReference type="Proteomes" id="UP001595882"/>
    </source>
</evidence>
<dbReference type="Pfam" id="PF07007">
    <property type="entry name" value="LprI"/>
    <property type="match status" value="1"/>
</dbReference>
<feature type="signal peptide" evidence="2">
    <location>
        <begin position="1"/>
        <end position="23"/>
    </location>
</feature>
<proteinExistence type="predicted"/>
<dbReference type="PROSITE" id="PS51257">
    <property type="entry name" value="PROKAR_LIPOPROTEIN"/>
    <property type="match status" value="1"/>
</dbReference>
<accession>A0ABV8X0A5</accession>
<evidence type="ECO:0000259" key="3">
    <source>
        <dbReference type="Pfam" id="PF07007"/>
    </source>
</evidence>
<keyword evidence="2" id="KW-0732">Signal</keyword>
<sequence length="206" mass="23520">MINNPKFLIGMLTLFLVSLVACNPSDESSAILDNQSEKNNSAQNTNDDASLVDNKDASSNGKTDKENDETDEKAETPSNNPDKENSASLKEVYLQKLNETKTEMDKLRDNPEDSSTYALKNVESERFDVWDEMLNEVYGILEEQLPANMMGQLRQEQRDWIENRDNTAKEASIKYAGGTMEQLEYVAVMNHLTEERTFELVREYMK</sequence>
<reference evidence="5" key="1">
    <citation type="journal article" date="2019" name="Int. J. Syst. Evol. Microbiol.">
        <title>The Global Catalogue of Microorganisms (GCM) 10K type strain sequencing project: providing services to taxonomists for standard genome sequencing and annotation.</title>
        <authorList>
            <consortium name="The Broad Institute Genomics Platform"/>
            <consortium name="The Broad Institute Genome Sequencing Center for Infectious Disease"/>
            <person name="Wu L."/>
            <person name="Ma J."/>
        </authorList>
    </citation>
    <scope>NUCLEOTIDE SEQUENCE [LARGE SCALE GENOMIC DNA]</scope>
    <source>
        <strain evidence="5">CCUG 37865</strain>
    </source>
</reference>
<dbReference type="EMBL" id="JBHSDT010000008">
    <property type="protein sequence ID" value="MFC4403856.1"/>
    <property type="molecule type" value="Genomic_DNA"/>
</dbReference>
<dbReference type="Gene3D" id="1.20.1270.180">
    <property type="match status" value="1"/>
</dbReference>
<comment type="caution">
    <text evidence="4">The sequence shown here is derived from an EMBL/GenBank/DDBJ whole genome shotgun (WGS) entry which is preliminary data.</text>
</comment>
<gene>
    <name evidence="4" type="ORF">ACFOY7_12335</name>
</gene>
<dbReference type="RefSeq" id="WP_390252386.1">
    <property type="nucleotide sequence ID" value="NZ_JBHSDT010000008.1"/>
</dbReference>
<organism evidence="4 5">
    <name type="scientific">Gracilibacillus xinjiangensis</name>
    <dbReference type="NCBI Taxonomy" id="1193282"/>
    <lineage>
        <taxon>Bacteria</taxon>
        <taxon>Bacillati</taxon>
        <taxon>Bacillota</taxon>
        <taxon>Bacilli</taxon>
        <taxon>Bacillales</taxon>
        <taxon>Bacillaceae</taxon>
        <taxon>Gracilibacillus</taxon>
    </lineage>
</organism>
<name>A0ABV8X0A5_9BACI</name>
<evidence type="ECO:0000256" key="2">
    <source>
        <dbReference type="SAM" id="SignalP"/>
    </source>
</evidence>
<keyword evidence="5" id="KW-1185">Reference proteome</keyword>
<feature type="compositionally biased region" description="Polar residues" evidence="1">
    <location>
        <begin position="31"/>
        <end position="48"/>
    </location>
</feature>
<protein>
    <submittedName>
        <fullName evidence="4">Lysozyme inhibitor LprI family protein</fullName>
    </submittedName>
</protein>
<dbReference type="Proteomes" id="UP001595882">
    <property type="component" value="Unassembled WGS sequence"/>
</dbReference>